<proteinExistence type="predicted"/>
<dbReference type="PANTHER" id="PTHR42103:SF2">
    <property type="entry name" value="AB HYDROLASE-1 DOMAIN-CONTAINING PROTEIN"/>
    <property type="match status" value="1"/>
</dbReference>
<dbReference type="InterPro" id="IPR029058">
    <property type="entry name" value="AB_hydrolase_fold"/>
</dbReference>
<dbReference type="SUPFAM" id="SSF53474">
    <property type="entry name" value="alpha/beta-Hydrolases"/>
    <property type="match status" value="1"/>
</dbReference>
<protein>
    <recommendedName>
        <fullName evidence="4">Alpha/beta-hydrolase</fullName>
    </recommendedName>
</protein>
<feature type="compositionally biased region" description="Basic and acidic residues" evidence="1">
    <location>
        <begin position="246"/>
        <end position="263"/>
    </location>
</feature>
<evidence type="ECO:0000313" key="2">
    <source>
        <dbReference type="EMBL" id="KAK3178163.1"/>
    </source>
</evidence>
<dbReference type="EMBL" id="JASNWA010000003">
    <property type="protein sequence ID" value="KAK3178163.1"/>
    <property type="molecule type" value="Genomic_DNA"/>
</dbReference>
<evidence type="ECO:0000313" key="3">
    <source>
        <dbReference type="Proteomes" id="UP001276659"/>
    </source>
</evidence>
<name>A0AAD9ZI79_9LECA</name>
<evidence type="ECO:0000256" key="1">
    <source>
        <dbReference type="SAM" id="MobiDB-lite"/>
    </source>
</evidence>
<dbReference type="Proteomes" id="UP001276659">
    <property type="component" value="Unassembled WGS sequence"/>
</dbReference>
<dbReference type="PANTHER" id="PTHR42103">
    <property type="entry name" value="ALPHA/BETA-HYDROLASES SUPERFAMILY PROTEIN"/>
    <property type="match status" value="1"/>
</dbReference>
<reference evidence="2" key="1">
    <citation type="submission" date="2022-11" db="EMBL/GenBank/DDBJ databases">
        <title>Chromosomal genome sequence assembly and mating type (MAT) locus characterization of the leprose asexual lichenized fungus Lepraria neglecta (Nyl.) Erichsen.</title>
        <authorList>
            <person name="Allen J.L."/>
            <person name="Pfeffer B."/>
        </authorList>
    </citation>
    <scope>NUCLEOTIDE SEQUENCE</scope>
    <source>
        <strain evidence="2">Allen 5258</strain>
    </source>
</reference>
<accession>A0AAD9ZI79</accession>
<dbReference type="AlphaFoldDB" id="A0AAD9ZI79"/>
<evidence type="ECO:0008006" key="4">
    <source>
        <dbReference type="Google" id="ProtNLM"/>
    </source>
</evidence>
<comment type="caution">
    <text evidence="2">The sequence shown here is derived from an EMBL/GenBank/DDBJ whole genome shotgun (WGS) entry which is preliminary data.</text>
</comment>
<gene>
    <name evidence="2" type="ORF">OEA41_000296</name>
</gene>
<feature type="region of interest" description="Disordered" evidence="1">
    <location>
        <begin position="224"/>
        <end position="263"/>
    </location>
</feature>
<organism evidence="2 3">
    <name type="scientific">Lepraria neglecta</name>
    <dbReference type="NCBI Taxonomy" id="209136"/>
    <lineage>
        <taxon>Eukaryota</taxon>
        <taxon>Fungi</taxon>
        <taxon>Dikarya</taxon>
        <taxon>Ascomycota</taxon>
        <taxon>Pezizomycotina</taxon>
        <taxon>Lecanoromycetes</taxon>
        <taxon>OSLEUM clade</taxon>
        <taxon>Lecanoromycetidae</taxon>
        <taxon>Lecanorales</taxon>
        <taxon>Lecanorineae</taxon>
        <taxon>Stereocaulaceae</taxon>
        <taxon>Lepraria</taxon>
    </lineage>
</organism>
<dbReference type="Gene3D" id="3.40.50.1820">
    <property type="entry name" value="alpha/beta hydrolase"/>
    <property type="match status" value="2"/>
</dbReference>
<keyword evidence="3" id="KW-1185">Reference proteome</keyword>
<sequence length="409" mass="45343">MLPEPSFTFTIPSVHDNTTLDCRVYNPPHNVLNATEFHEQWHPRGAIIAHPYAPLGGCYDDGVVLSAAAEIHKQGFVVGTFNFRGAGSSGGSTSWQAKPEIEDFVSFVGFFVHYIEGLRESTPQSPSQRTFGSKPSPMPSAYDSTLAPIASETLGMTLILGGYSYGALINIHLPAPDVILQRFQSVAKGTAEAEIRLRAVSLAAQWNMDAEIYREARQARRIGSHEKMRPSTRSMAVAMGGDESEPGSRRPSHESRRSLDVVRRSVDKGRRKLGLRRHGSDTPEEAMIEESFTSMKIPPPQTHYLLISPLLSLVTAFVTMFSSSIRANTPQGEEKICISPTLAVYGDRDIFTSQKRYRRWAEGLAAKPGSRFQFREVAGAGHFYHEDGVETELRRCIREWVQEIRGCSG</sequence>